<dbReference type="EMBL" id="JBBNAE010000003">
    <property type="protein sequence ID" value="KAK9138567.1"/>
    <property type="molecule type" value="Genomic_DNA"/>
</dbReference>
<accession>A0AAP0JQZ3</accession>
<comment type="subcellular location">
    <subcellularLocation>
        <location evidence="2">Nucleus</location>
    </subcellularLocation>
</comment>
<dbReference type="GO" id="GO:0004518">
    <property type="term" value="F:nuclease activity"/>
    <property type="evidence" value="ECO:0007669"/>
    <property type="project" value="UniProtKB-KW"/>
</dbReference>
<dbReference type="GO" id="GO:0046872">
    <property type="term" value="F:metal ion binding"/>
    <property type="evidence" value="ECO:0007669"/>
    <property type="project" value="UniProtKB-KW"/>
</dbReference>
<evidence type="ECO:0000256" key="6">
    <source>
        <dbReference type="ARBA" id="ARBA00022801"/>
    </source>
</evidence>
<evidence type="ECO:0000256" key="4">
    <source>
        <dbReference type="ARBA" id="ARBA00022722"/>
    </source>
</evidence>
<comment type="cofactor">
    <cofactor evidence="1">
        <name>a divalent metal cation</name>
        <dbReference type="ChEBI" id="CHEBI:60240"/>
    </cofactor>
</comment>
<keyword evidence="5" id="KW-0479">Metal-binding</keyword>
<dbReference type="GO" id="GO:0016787">
    <property type="term" value="F:hydrolase activity"/>
    <property type="evidence" value="ECO:0007669"/>
    <property type="project" value="UniProtKB-KW"/>
</dbReference>
<evidence type="ECO:0000259" key="9">
    <source>
        <dbReference type="Pfam" id="PF13359"/>
    </source>
</evidence>
<dbReference type="PANTHER" id="PTHR22930">
    <property type="match status" value="1"/>
</dbReference>
<organism evidence="10 11">
    <name type="scientific">Stephania japonica</name>
    <dbReference type="NCBI Taxonomy" id="461633"/>
    <lineage>
        <taxon>Eukaryota</taxon>
        <taxon>Viridiplantae</taxon>
        <taxon>Streptophyta</taxon>
        <taxon>Embryophyta</taxon>
        <taxon>Tracheophyta</taxon>
        <taxon>Spermatophyta</taxon>
        <taxon>Magnoliopsida</taxon>
        <taxon>Ranunculales</taxon>
        <taxon>Menispermaceae</taxon>
        <taxon>Menispermoideae</taxon>
        <taxon>Cissampelideae</taxon>
        <taxon>Stephania</taxon>
    </lineage>
</organism>
<protein>
    <recommendedName>
        <fullName evidence="9">DDE Tnp4 domain-containing protein</fullName>
    </recommendedName>
</protein>
<dbReference type="Pfam" id="PF13359">
    <property type="entry name" value="DDE_Tnp_4"/>
    <property type="match status" value="1"/>
</dbReference>
<keyword evidence="6" id="KW-0378">Hydrolase</keyword>
<gene>
    <name evidence="10" type="ORF">Sjap_009161</name>
</gene>
<dbReference type="GO" id="GO:0005634">
    <property type="term" value="C:nucleus"/>
    <property type="evidence" value="ECO:0007669"/>
    <property type="project" value="UniProtKB-SubCell"/>
</dbReference>
<evidence type="ECO:0000256" key="5">
    <source>
        <dbReference type="ARBA" id="ARBA00022723"/>
    </source>
</evidence>
<evidence type="ECO:0000256" key="1">
    <source>
        <dbReference type="ARBA" id="ARBA00001968"/>
    </source>
</evidence>
<reference evidence="10 11" key="1">
    <citation type="submission" date="2024-01" db="EMBL/GenBank/DDBJ databases">
        <title>Genome assemblies of Stephania.</title>
        <authorList>
            <person name="Yang L."/>
        </authorList>
    </citation>
    <scope>NUCLEOTIDE SEQUENCE [LARGE SCALE GENOMIC DNA]</scope>
    <source>
        <strain evidence="10">QJT</strain>
        <tissue evidence="10">Leaf</tissue>
    </source>
</reference>
<evidence type="ECO:0000313" key="10">
    <source>
        <dbReference type="EMBL" id="KAK9138567.1"/>
    </source>
</evidence>
<comment type="similarity">
    <text evidence="3">Belongs to the HARBI1 family.</text>
</comment>
<feature type="domain" description="DDE Tnp4" evidence="9">
    <location>
        <begin position="6"/>
        <end position="73"/>
    </location>
</feature>
<sequence length="146" mass="17343">MRGFLTPYRNVCYWLPDYRNGVRARNKEEVFNYAHSSLRNVIKRSFGVLKARFPILRKMTPNPFPVQRSIVCALMEIHNFIRKEAKADKLFRRYNNEEVDMSDSDDDDDDDDDEEEEDLDSLEDSMQVIEMSIVREQIADELYTHV</sequence>
<dbReference type="Proteomes" id="UP001417504">
    <property type="component" value="Unassembled WGS sequence"/>
</dbReference>
<evidence type="ECO:0000256" key="2">
    <source>
        <dbReference type="ARBA" id="ARBA00004123"/>
    </source>
</evidence>
<evidence type="ECO:0000256" key="8">
    <source>
        <dbReference type="SAM" id="MobiDB-lite"/>
    </source>
</evidence>
<feature type="compositionally biased region" description="Acidic residues" evidence="8">
    <location>
        <begin position="98"/>
        <end position="123"/>
    </location>
</feature>
<dbReference type="AlphaFoldDB" id="A0AAP0JQZ3"/>
<feature type="region of interest" description="Disordered" evidence="8">
    <location>
        <begin position="98"/>
        <end position="127"/>
    </location>
</feature>
<dbReference type="PANTHER" id="PTHR22930:SF221">
    <property type="entry name" value="NUCLEASE HARBI1"/>
    <property type="match status" value="1"/>
</dbReference>
<evidence type="ECO:0000313" key="11">
    <source>
        <dbReference type="Proteomes" id="UP001417504"/>
    </source>
</evidence>
<name>A0AAP0JQZ3_9MAGN</name>
<dbReference type="InterPro" id="IPR045249">
    <property type="entry name" value="HARBI1-like"/>
</dbReference>
<evidence type="ECO:0000256" key="3">
    <source>
        <dbReference type="ARBA" id="ARBA00006958"/>
    </source>
</evidence>
<keyword evidence="11" id="KW-1185">Reference proteome</keyword>
<dbReference type="InterPro" id="IPR027806">
    <property type="entry name" value="HARBI1_dom"/>
</dbReference>
<keyword evidence="7" id="KW-0539">Nucleus</keyword>
<evidence type="ECO:0000256" key="7">
    <source>
        <dbReference type="ARBA" id="ARBA00023242"/>
    </source>
</evidence>
<comment type="caution">
    <text evidence="10">The sequence shown here is derived from an EMBL/GenBank/DDBJ whole genome shotgun (WGS) entry which is preliminary data.</text>
</comment>
<keyword evidence="4" id="KW-0540">Nuclease</keyword>
<proteinExistence type="inferred from homology"/>